<evidence type="ECO:0000256" key="5">
    <source>
        <dbReference type="PROSITE-ProRule" id="PRU10007"/>
    </source>
</evidence>
<accession>A0A7I7M4P8</accession>
<dbReference type="KEGG" id="mpsc:MPSYJ_03080"/>
<evidence type="ECO:0000256" key="4">
    <source>
        <dbReference type="PIRSR" id="PIRSR036492-1"/>
    </source>
</evidence>
<evidence type="ECO:0000256" key="3">
    <source>
        <dbReference type="PIRNR" id="PIRNR036492"/>
    </source>
</evidence>
<protein>
    <recommendedName>
        <fullName evidence="3">Aldehyde dehydrogenase</fullName>
    </recommendedName>
</protein>
<feature type="domain" description="Aldehyde dehydrogenase" evidence="8">
    <location>
        <begin position="15"/>
        <end position="465"/>
    </location>
</feature>
<feature type="active site" evidence="4">
    <location>
        <position position="275"/>
    </location>
</feature>
<dbReference type="Gene3D" id="3.40.605.10">
    <property type="entry name" value="Aldehyde Dehydrogenase, Chain A, domain 1"/>
    <property type="match status" value="1"/>
</dbReference>
<gene>
    <name evidence="9" type="primary">gabD2</name>
    <name evidence="9" type="ORF">MPSYJ_03080</name>
</gene>
<dbReference type="PIRSF" id="PIRSF036492">
    <property type="entry name" value="ALDH"/>
    <property type="match status" value="1"/>
</dbReference>
<dbReference type="InterPro" id="IPR016162">
    <property type="entry name" value="Ald_DH_N"/>
</dbReference>
<evidence type="ECO:0000313" key="10">
    <source>
        <dbReference type="Proteomes" id="UP000466514"/>
    </source>
</evidence>
<dbReference type="Proteomes" id="UP000466514">
    <property type="component" value="Chromosome"/>
</dbReference>
<evidence type="ECO:0000256" key="6">
    <source>
        <dbReference type="RuleBase" id="RU003345"/>
    </source>
</evidence>
<evidence type="ECO:0000313" key="9">
    <source>
        <dbReference type="EMBL" id="BBX66847.1"/>
    </source>
</evidence>
<dbReference type="InterPro" id="IPR016163">
    <property type="entry name" value="Ald_DH_C"/>
</dbReference>
<dbReference type="RefSeq" id="WP_163720114.1">
    <property type="nucleotide sequence ID" value="NZ_AP022574.1"/>
</dbReference>
<comment type="similarity">
    <text evidence="1 3 6">Belongs to the aldehyde dehydrogenase family.</text>
</comment>
<dbReference type="InterPro" id="IPR029510">
    <property type="entry name" value="Ald_DH_CS_GLU"/>
</dbReference>
<dbReference type="InterPro" id="IPR012394">
    <property type="entry name" value="Aldehyde_DH_NAD(P)"/>
</dbReference>
<feature type="active site" evidence="4 5">
    <location>
        <position position="241"/>
    </location>
</feature>
<organism evidence="9 10">
    <name type="scientific">Mycolicibacterium psychrotolerans</name>
    <dbReference type="NCBI Taxonomy" id="216929"/>
    <lineage>
        <taxon>Bacteria</taxon>
        <taxon>Bacillati</taxon>
        <taxon>Actinomycetota</taxon>
        <taxon>Actinomycetes</taxon>
        <taxon>Mycobacteriales</taxon>
        <taxon>Mycobacteriaceae</taxon>
        <taxon>Mycolicibacterium</taxon>
    </lineage>
</organism>
<evidence type="ECO:0000259" key="8">
    <source>
        <dbReference type="Pfam" id="PF00171"/>
    </source>
</evidence>
<dbReference type="FunFam" id="3.40.309.10:FF:000009">
    <property type="entry name" value="Aldehyde dehydrogenase A"/>
    <property type="match status" value="1"/>
</dbReference>
<sequence length="506" mass="53986">MTATSDVKPFTGTGTITNPATGAPAGQVRWTDPADVTRIAAGLRDAQREWEARGAAGRAKVLARYAVWLGKHRAEIEELLIKETGKSATDAAQEVPLILMIASYYIRTMEKALAPDKRPAALPFLSIKKIEVHYRPRSVVGIIAPWNYPVANALMDAIGALAAGCAVLLKPSERTPLTAELLMRGWLDSGAPDVLALAQGAREVSEAVIDVSDYIQFTGSSATGAKVAERAARRLTPVSLELGGKDPMIVLEDADVDLAAHAAVWGAMFNAGQTCVSVERVYVLEPVYDQFVAAVVRDVENLKMGAGDGNHFGAMIDDSQVAVAERHVADALAKGARVLTGGKRSGGGGSFYEPTVLVDVDHSMACMTEETFGPTLPIMKVSSVEEAVRLANDSPYGLSAAVFSRDIERARKVALQLDCGGVNINDVISNLMCTTAPMGGWKTSGIGARFGGPEGLRKYCRIETVVSPRTNVGAGGNYYNNSQRALKRMNTMMTKLALIRPKRIAK</sequence>
<dbReference type="Pfam" id="PF00171">
    <property type="entry name" value="Aldedh"/>
    <property type="match status" value="1"/>
</dbReference>
<dbReference type="Gene3D" id="3.40.309.10">
    <property type="entry name" value="Aldehyde Dehydrogenase, Chain A, domain 2"/>
    <property type="match status" value="1"/>
</dbReference>
<feature type="region of interest" description="Disordered" evidence="7">
    <location>
        <begin position="1"/>
        <end position="26"/>
    </location>
</feature>
<evidence type="ECO:0000256" key="7">
    <source>
        <dbReference type="SAM" id="MobiDB-lite"/>
    </source>
</evidence>
<dbReference type="PROSITE" id="PS00687">
    <property type="entry name" value="ALDEHYDE_DEHYDR_GLU"/>
    <property type="match status" value="1"/>
</dbReference>
<dbReference type="GO" id="GO:0016620">
    <property type="term" value="F:oxidoreductase activity, acting on the aldehyde or oxo group of donors, NAD or NADP as acceptor"/>
    <property type="evidence" value="ECO:0007669"/>
    <property type="project" value="InterPro"/>
</dbReference>
<dbReference type="EMBL" id="AP022574">
    <property type="protein sequence ID" value="BBX66847.1"/>
    <property type="molecule type" value="Genomic_DNA"/>
</dbReference>
<dbReference type="AlphaFoldDB" id="A0A7I7M4P8"/>
<proteinExistence type="inferred from homology"/>
<keyword evidence="2 3" id="KW-0560">Oxidoreductase</keyword>
<evidence type="ECO:0000256" key="2">
    <source>
        <dbReference type="ARBA" id="ARBA00023002"/>
    </source>
</evidence>
<dbReference type="InterPro" id="IPR016161">
    <property type="entry name" value="Ald_DH/histidinol_DH"/>
</dbReference>
<dbReference type="InterPro" id="IPR015590">
    <property type="entry name" value="Aldehyde_DH_dom"/>
</dbReference>
<name>A0A7I7M4P8_9MYCO</name>
<keyword evidence="10" id="KW-1185">Reference proteome</keyword>
<dbReference type="CDD" id="cd07099">
    <property type="entry name" value="ALDH_DDALDH"/>
    <property type="match status" value="1"/>
</dbReference>
<evidence type="ECO:0000256" key="1">
    <source>
        <dbReference type="ARBA" id="ARBA00009986"/>
    </source>
</evidence>
<dbReference type="SUPFAM" id="SSF53720">
    <property type="entry name" value="ALDH-like"/>
    <property type="match status" value="1"/>
</dbReference>
<dbReference type="PANTHER" id="PTHR11699">
    <property type="entry name" value="ALDEHYDE DEHYDROGENASE-RELATED"/>
    <property type="match status" value="1"/>
</dbReference>
<reference evidence="9 10" key="1">
    <citation type="journal article" date="2019" name="Emerg. Microbes Infect.">
        <title>Comprehensive subspecies identification of 175 nontuberculous mycobacteria species based on 7547 genomic profiles.</title>
        <authorList>
            <person name="Matsumoto Y."/>
            <person name="Kinjo T."/>
            <person name="Motooka D."/>
            <person name="Nabeya D."/>
            <person name="Jung N."/>
            <person name="Uechi K."/>
            <person name="Horii T."/>
            <person name="Iida T."/>
            <person name="Fujita J."/>
            <person name="Nakamura S."/>
        </authorList>
    </citation>
    <scope>NUCLEOTIDE SEQUENCE [LARGE SCALE GENOMIC DNA]</scope>
    <source>
        <strain evidence="9 10">JCM 13323</strain>
    </source>
</reference>
<dbReference type="GO" id="GO:0006081">
    <property type="term" value="P:aldehyde metabolic process"/>
    <property type="evidence" value="ECO:0007669"/>
    <property type="project" value="InterPro"/>
</dbReference>